<dbReference type="Pfam" id="PF00753">
    <property type="entry name" value="Lactamase_B"/>
    <property type="match status" value="1"/>
</dbReference>
<comment type="similarity">
    <text evidence="4">Belongs to the metallo-beta-lactamase superfamily. Glyoxalase II family.</text>
</comment>
<evidence type="ECO:0000256" key="6">
    <source>
        <dbReference type="ARBA" id="ARBA00022723"/>
    </source>
</evidence>
<proteinExistence type="inferred from homology"/>
<dbReference type="GO" id="GO:0046872">
    <property type="term" value="F:metal ion binding"/>
    <property type="evidence" value="ECO:0007669"/>
    <property type="project" value="UniProtKB-KW"/>
</dbReference>
<dbReference type="EMBL" id="CAKKNE010000005">
    <property type="protein sequence ID" value="CAH0378234.1"/>
    <property type="molecule type" value="Genomic_DNA"/>
</dbReference>
<evidence type="ECO:0000256" key="2">
    <source>
        <dbReference type="ARBA" id="ARBA00001947"/>
    </source>
</evidence>
<dbReference type="InterPro" id="IPR032282">
    <property type="entry name" value="HAGH_C"/>
</dbReference>
<evidence type="ECO:0000256" key="3">
    <source>
        <dbReference type="ARBA" id="ARBA00004963"/>
    </source>
</evidence>
<evidence type="ECO:0000313" key="12">
    <source>
        <dbReference type="Proteomes" id="UP000789595"/>
    </source>
</evidence>
<organism evidence="11 12">
    <name type="scientific">Pelagomonas calceolata</name>
    <dbReference type="NCBI Taxonomy" id="35677"/>
    <lineage>
        <taxon>Eukaryota</taxon>
        <taxon>Sar</taxon>
        <taxon>Stramenopiles</taxon>
        <taxon>Ochrophyta</taxon>
        <taxon>Pelagophyceae</taxon>
        <taxon>Pelagomonadales</taxon>
        <taxon>Pelagomonadaceae</taxon>
        <taxon>Pelagomonas</taxon>
    </lineage>
</organism>
<keyword evidence="6" id="KW-0479">Metal-binding</keyword>
<dbReference type="HAMAP" id="MF_01374">
    <property type="entry name" value="Glyoxalase_2"/>
    <property type="match status" value="1"/>
</dbReference>
<evidence type="ECO:0000256" key="1">
    <source>
        <dbReference type="ARBA" id="ARBA00001623"/>
    </source>
</evidence>
<comment type="catalytic activity">
    <reaction evidence="1">
        <text>an S-(2-hydroxyacyl)glutathione + H2O = a 2-hydroxy carboxylate + glutathione + H(+)</text>
        <dbReference type="Rhea" id="RHEA:21864"/>
        <dbReference type="ChEBI" id="CHEBI:15377"/>
        <dbReference type="ChEBI" id="CHEBI:15378"/>
        <dbReference type="ChEBI" id="CHEBI:57925"/>
        <dbReference type="ChEBI" id="CHEBI:58896"/>
        <dbReference type="ChEBI" id="CHEBI:71261"/>
        <dbReference type="EC" id="3.1.2.6"/>
    </reaction>
</comment>
<dbReference type="PANTHER" id="PTHR11935">
    <property type="entry name" value="BETA LACTAMASE DOMAIN"/>
    <property type="match status" value="1"/>
</dbReference>
<comment type="pathway">
    <text evidence="3">Secondary metabolite metabolism; methylglyoxal degradation; (R)-lactate from methylglyoxal: step 2/2.</text>
</comment>
<dbReference type="SMART" id="SM00849">
    <property type="entry name" value="Lactamase_B"/>
    <property type="match status" value="1"/>
</dbReference>
<evidence type="ECO:0000256" key="9">
    <source>
        <dbReference type="ARBA" id="ARBA00031044"/>
    </source>
</evidence>
<reference evidence="11" key="1">
    <citation type="submission" date="2021-11" db="EMBL/GenBank/DDBJ databases">
        <authorList>
            <consortium name="Genoscope - CEA"/>
            <person name="William W."/>
        </authorList>
    </citation>
    <scope>NUCLEOTIDE SEQUENCE</scope>
</reference>
<dbReference type="SUPFAM" id="SSF56281">
    <property type="entry name" value="Metallo-hydrolase/oxidoreductase"/>
    <property type="match status" value="1"/>
</dbReference>
<evidence type="ECO:0000259" key="10">
    <source>
        <dbReference type="SMART" id="SM00849"/>
    </source>
</evidence>
<protein>
    <recommendedName>
        <fullName evidence="5">hydroxyacylglutathione hydrolase</fullName>
        <ecNumber evidence="5">3.1.2.6</ecNumber>
    </recommendedName>
    <alternativeName>
        <fullName evidence="9">Glyoxalase II</fullName>
    </alternativeName>
</protein>
<dbReference type="EC" id="3.1.2.6" evidence="5"/>
<dbReference type="GO" id="GO:0004416">
    <property type="term" value="F:hydroxyacylglutathione hydrolase activity"/>
    <property type="evidence" value="ECO:0007669"/>
    <property type="project" value="UniProtKB-EC"/>
</dbReference>
<dbReference type="InterPro" id="IPR017782">
    <property type="entry name" value="Hydroxyacylglutathione_Hdrlase"/>
</dbReference>
<dbReference type="AlphaFoldDB" id="A0A8J2SZM6"/>
<dbReference type="InterPro" id="IPR001279">
    <property type="entry name" value="Metallo-B-lactamas"/>
</dbReference>
<dbReference type="Pfam" id="PF16123">
    <property type="entry name" value="HAGH_C"/>
    <property type="match status" value="1"/>
</dbReference>
<dbReference type="Gene3D" id="3.60.15.10">
    <property type="entry name" value="Ribonuclease Z/Hydroxyacylglutathione hydrolase-like"/>
    <property type="match status" value="1"/>
</dbReference>
<keyword evidence="12" id="KW-1185">Reference proteome</keyword>
<dbReference type="Proteomes" id="UP000789595">
    <property type="component" value="Unassembled WGS sequence"/>
</dbReference>
<evidence type="ECO:0000256" key="4">
    <source>
        <dbReference type="ARBA" id="ARBA00006759"/>
    </source>
</evidence>
<name>A0A8J2SZM6_9STRA</name>
<comment type="caution">
    <text evidence="11">The sequence shown here is derived from an EMBL/GenBank/DDBJ whole genome shotgun (WGS) entry which is preliminary data.</text>
</comment>
<dbReference type="PANTHER" id="PTHR11935:SF94">
    <property type="entry name" value="TENZING NORGAY, ISOFORM C"/>
    <property type="match status" value="1"/>
</dbReference>
<gene>
    <name evidence="11" type="ORF">PECAL_5P27490</name>
</gene>
<dbReference type="NCBIfam" id="TIGR03413">
    <property type="entry name" value="GSH_gloB"/>
    <property type="match status" value="1"/>
</dbReference>
<comment type="cofactor">
    <cofactor evidence="2">
        <name>Zn(2+)</name>
        <dbReference type="ChEBI" id="CHEBI:29105"/>
    </cofactor>
</comment>
<keyword evidence="7" id="KW-0378">Hydrolase</keyword>
<dbReference type="CDD" id="cd07723">
    <property type="entry name" value="hydroxyacylglutathione_hydrolase_MBL-fold"/>
    <property type="match status" value="1"/>
</dbReference>
<evidence type="ECO:0000256" key="8">
    <source>
        <dbReference type="ARBA" id="ARBA00022833"/>
    </source>
</evidence>
<feature type="domain" description="Metallo-beta-lactamase" evidence="10">
    <location>
        <begin position="13"/>
        <end position="169"/>
    </location>
</feature>
<dbReference type="GO" id="GO:0019243">
    <property type="term" value="P:methylglyoxal catabolic process to D-lactate via S-lactoyl-glutathione"/>
    <property type="evidence" value="ECO:0007669"/>
    <property type="project" value="InterPro"/>
</dbReference>
<evidence type="ECO:0000256" key="5">
    <source>
        <dbReference type="ARBA" id="ARBA00011917"/>
    </source>
</evidence>
<dbReference type="InterPro" id="IPR036866">
    <property type="entry name" value="RibonucZ/Hydroxyglut_hydro"/>
</dbReference>
<accession>A0A8J2SZM6</accession>
<dbReference type="OrthoDB" id="515692at2759"/>
<evidence type="ECO:0000256" key="7">
    <source>
        <dbReference type="ARBA" id="ARBA00022801"/>
    </source>
</evidence>
<dbReference type="InterPro" id="IPR035680">
    <property type="entry name" value="Clx_II_MBL"/>
</dbReference>
<evidence type="ECO:0000313" key="11">
    <source>
        <dbReference type="EMBL" id="CAH0378234.1"/>
    </source>
</evidence>
<keyword evidence="8" id="KW-0862">Zinc</keyword>
<sequence>MPVRVVPVPALEDNYMYVVIDEETKQCGVIDPVDAAAIQTAAEREGATITAILTTHSHWDHAGGNVELKKRCASVEVVYGGVGDGVAGCTKELGDGDTFALGNSTVQVISTPCHTAGHICYLVDGNVFTGDTMFVSGCGNFNSGTPAQMAQAFQKLLALPDETKVWVGHEYTCKNCRFALFADPDNEEIQRRLKWAESCHSWTVPSTIGDEKRCNPFARLGSLPMFDNEPGGPAERMRLVRKAKDDWGRR</sequence>